<evidence type="ECO:0000313" key="2">
    <source>
        <dbReference type="Proteomes" id="UP000377595"/>
    </source>
</evidence>
<dbReference type="Proteomes" id="UP000377595">
    <property type="component" value="Unassembled WGS sequence"/>
</dbReference>
<comment type="caution">
    <text evidence="1">The sequence shown here is derived from an EMBL/GenBank/DDBJ whole genome shotgun (WGS) entry which is preliminary data.</text>
</comment>
<dbReference type="EMBL" id="BLAF01000037">
    <property type="protein sequence ID" value="GES22966.1"/>
    <property type="molecule type" value="Genomic_DNA"/>
</dbReference>
<protein>
    <submittedName>
        <fullName evidence="1">Uncharacterized protein</fullName>
    </submittedName>
</protein>
<proteinExistence type="predicted"/>
<keyword evidence="2" id="KW-1185">Reference proteome</keyword>
<reference evidence="1 2" key="1">
    <citation type="submission" date="2019-10" db="EMBL/GenBank/DDBJ databases">
        <title>Whole genome shotgun sequence of Acrocarpospora pleiomorpha NBRC 16267.</title>
        <authorList>
            <person name="Ichikawa N."/>
            <person name="Kimura A."/>
            <person name="Kitahashi Y."/>
            <person name="Komaki H."/>
            <person name="Oguchi A."/>
        </authorList>
    </citation>
    <scope>NUCLEOTIDE SEQUENCE [LARGE SCALE GENOMIC DNA]</scope>
    <source>
        <strain evidence="1 2">NBRC 16267</strain>
    </source>
</reference>
<accession>A0A5M3XQC9</accession>
<name>A0A5M3XQC9_9ACTN</name>
<gene>
    <name evidence="1" type="ORF">Aple_058650</name>
</gene>
<organism evidence="1 2">
    <name type="scientific">Acrocarpospora pleiomorpha</name>
    <dbReference type="NCBI Taxonomy" id="90975"/>
    <lineage>
        <taxon>Bacteria</taxon>
        <taxon>Bacillati</taxon>
        <taxon>Actinomycetota</taxon>
        <taxon>Actinomycetes</taxon>
        <taxon>Streptosporangiales</taxon>
        <taxon>Streptosporangiaceae</taxon>
        <taxon>Acrocarpospora</taxon>
    </lineage>
</organism>
<sequence length="111" mass="11026">MGLGDDFFGGQGCAEAVGGGAGVGGPFVEEVRAVRDGIADWAAEEVAYGAADGFALDVEGGYLEWGVDAVDALLFGGHSGQAVEVADGVSGYCGYMFVNLVLGVDVEAGDG</sequence>
<evidence type="ECO:0000313" key="1">
    <source>
        <dbReference type="EMBL" id="GES22966.1"/>
    </source>
</evidence>
<dbReference type="AlphaFoldDB" id="A0A5M3XQC9"/>